<dbReference type="KEGG" id="aaut:ACETAC_05105"/>
<protein>
    <submittedName>
        <fullName evidence="1">Uncharacterized protein</fullName>
    </submittedName>
</protein>
<accession>A0A975GBE1</accession>
<proteinExistence type="predicted"/>
<dbReference type="EMBL" id="CP060096">
    <property type="protein sequence ID" value="QSZ28225.1"/>
    <property type="molecule type" value="Genomic_DNA"/>
</dbReference>
<dbReference type="Proteomes" id="UP000671913">
    <property type="component" value="Chromosome"/>
</dbReference>
<sequence length="52" mass="6003">MQKTIRSFPNAISYFIDIMMGDNNYINFKAKVPLYAAHLKKLKAKTQILISI</sequence>
<reference evidence="1" key="1">
    <citation type="submission" date="2020-08" db="EMBL/GenBank/DDBJ databases">
        <title>Genomic insights into the carbon and energy metabolism of the first obligate autotrophic acetogenic bacterium Aceticella autotrophica gen. nov., sp. nov.</title>
        <authorList>
            <person name="Toshchakov S.V."/>
            <person name="Elcheninov A.G."/>
            <person name="Kublanov I.V."/>
            <person name="Frolov E.N."/>
            <person name="Lebedinsky A.V."/>
        </authorList>
    </citation>
    <scope>NUCLEOTIDE SEQUENCE</scope>
    <source>
        <strain evidence="1">3443-3Ac</strain>
    </source>
</reference>
<organism evidence="1 2">
    <name type="scientific">Aceticella autotrophica</name>
    <dbReference type="NCBI Taxonomy" id="2755338"/>
    <lineage>
        <taxon>Bacteria</taxon>
        <taxon>Bacillati</taxon>
        <taxon>Bacillota</taxon>
        <taxon>Clostridia</taxon>
        <taxon>Thermoanaerobacterales</taxon>
        <taxon>Thermoanaerobacteraceae</taxon>
        <taxon>Aceticella</taxon>
    </lineage>
</organism>
<gene>
    <name evidence="1" type="ORF">ACETAC_05105</name>
</gene>
<dbReference type="AlphaFoldDB" id="A0A975GBE1"/>
<name>A0A975GBE1_9THEO</name>
<evidence type="ECO:0000313" key="2">
    <source>
        <dbReference type="Proteomes" id="UP000671913"/>
    </source>
</evidence>
<dbReference type="RefSeq" id="WP_284680967.1">
    <property type="nucleotide sequence ID" value="NZ_CP060096.1"/>
</dbReference>
<evidence type="ECO:0000313" key="1">
    <source>
        <dbReference type="EMBL" id="QSZ28225.1"/>
    </source>
</evidence>
<keyword evidence="2" id="KW-1185">Reference proteome</keyword>